<dbReference type="AlphaFoldDB" id="B7KVZ6"/>
<feature type="signal peptide" evidence="1">
    <location>
        <begin position="1"/>
        <end position="25"/>
    </location>
</feature>
<dbReference type="HOGENOM" id="CLU_590270_0_0_5"/>
<name>B7KVZ6_METC4</name>
<dbReference type="GO" id="GO:0005576">
    <property type="term" value="C:extracellular region"/>
    <property type="evidence" value="ECO:0007669"/>
    <property type="project" value="TreeGrafter"/>
</dbReference>
<proteinExistence type="predicted"/>
<evidence type="ECO:0000256" key="1">
    <source>
        <dbReference type="SAM" id="SignalP"/>
    </source>
</evidence>
<dbReference type="EMBL" id="CP001298">
    <property type="protein sequence ID" value="ACK82812.1"/>
    <property type="molecule type" value="Genomic_DNA"/>
</dbReference>
<dbReference type="Gene3D" id="1.20.1270.180">
    <property type="match status" value="1"/>
</dbReference>
<evidence type="ECO:0000313" key="3">
    <source>
        <dbReference type="EMBL" id="ACK82812.1"/>
    </source>
</evidence>
<dbReference type="InterPro" id="IPR009739">
    <property type="entry name" value="LprI-like_N"/>
</dbReference>
<feature type="chain" id="PRO_5002859405" description="Lysozyme inhibitor LprI-like N-terminal domain-containing protein" evidence="1">
    <location>
        <begin position="26"/>
        <end position="463"/>
    </location>
</feature>
<feature type="domain" description="Lysozyme inhibitor LprI-like N-terminal" evidence="2">
    <location>
        <begin position="387"/>
        <end position="460"/>
    </location>
</feature>
<dbReference type="Proteomes" id="UP000002385">
    <property type="component" value="Chromosome"/>
</dbReference>
<keyword evidence="1" id="KW-0732">Signal</keyword>
<dbReference type="PANTHER" id="PTHR37549">
    <property type="entry name" value="LIPOPROTEIN LPRI"/>
    <property type="match status" value="1"/>
</dbReference>
<organism evidence="3 4">
    <name type="scientific">Methylorubrum extorquens (strain CM4 / NCIMB 13688)</name>
    <name type="common">Methylobacterium extorquens</name>
    <dbReference type="NCBI Taxonomy" id="440085"/>
    <lineage>
        <taxon>Bacteria</taxon>
        <taxon>Pseudomonadati</taxon>
        <taxon>Pseudomonadota</taxon>
        <taxon>Alphaproteobacteria</taxon>
        <taxon>Hyphomicrobiales</taxon>
        <taxon>Methylobacteriaceae</taxon>
        <taxon>Methylorubrum</taxon>
    </lineage>
</organism>
<dbReference type="KEGG" id="mch:Mchl_1949"/>
<evidence type="ECO:0000313" key="4">
    <source>
        <dbReference type="Proteomes" id="UP000002385"/>
    </source>
</evidence>
<accession>B7KVZ6</accession>
<protein>
    <recommendedName>
        <fullName evidence="2">Lysozyme inhibitor LprI-like N-terminal domain-containing protein</fullName>
    </recommendedName>
</protein>
<sequence>MCFKRRFRTILAWFFLAQTSSSAFSQWSPPITPHPIYSNRYALILISAPDISGRLAEARATALIYSKQLGLLSFKTAIVGGIGRPEFDRRVREASAAIPQGAEVALIVVGTAASSGRELFVVPSDAVGNLDTQAAAAETEALRLSSIQRRLLDRSPREFVSLIEDCRENGERCSASALDSEPRGSAVAMIRNGLTSRSTAREAELSALIQPGLNYEQFFSVLSQKIGALQGVVIRATSLSSTFRFVPSDFFDLLPSECFQIDPLADPMTALNPGLAAKIEACERAASDWPSVWQYHLRLKAGKEQLAYQRAVASCDRPTAASSYAAAYPDGRYAGTVEQFRQSCLNRPRPTAAPPVAPPEAPVVRQTRPVEASELEPPVRVTPSFSCARASTSSERTICSDSSLARLDRQLTVLYSRAVDNLSNSSRRALIVAQKQWIQERDQCGSSVGCIARAYTQRIGALR</sequence>
<gene>
    <name evidence="3" type="ordered locus">Mchl_1949</name>
</gene>
<dbReference type="Pfam" id="PF07007">
    <property type="entry name" value="LprI"/>
    <property type="match status" value="1"/>
</dbReference>
<reference evidence="3 4" key="2">
    <citation type="journal article" date="2012" name="J. Bacteriol.">
        <title>Complete genome sequences of six strains of the genus Methylobacterium.</title>
        <authorList>
            <person name="Marx C.J."/>
            <person name="Bringel F."/>
            <person name="Chistoserdova L."/>
            <person name="Moulin L."/>
            <person name="Farhan Ul Haque M."/>
            <person name="Fleischman D.E."/>
            <person name="Gruffaz C."/>
            <person name="Jourand P."/>
            <person name="Knief C."/>
            <person name="Lee M.C."/>
            <person name="Muller E.E."/>
            <person name="Nadalig T."/>
            <person name="Peyraud R."/>
            <person name="Roselli S."/>
            <person name="Russ L."/>
            <person name="Goodwin L.A."/>
            <person name="Ivanova N."/>
            <person name="Kyrpides N."/>
            <person name="Lajus A."/>
            <person name="Land M.L."/>
            <person name="Medigue C."/>
            <person name="Mikhailova N."/>
            <person name="Nolan M."/>
            <person name="Woyke T."/>
            <person name="Stolyar S."/>
            <person name="Vorholt J.A."/>
            <person name="Vuilleumier S."/>
        </authorList>
    </citation>
    <scope>NUCLEOTIDE SEQUENCE [LARGE SCALE GENOMIC DNA]</scope>
    <source>
        <strain evidence="4">CM4 / NCIMB 13688</strain>
    </source>
</reference>
<dbReference type="InterPro" id="IPR052755">
    <property type="entry name" value="Lysozyme_Inhibitor_LprI"/>
</dbReference>
<reference evidence="4" key="1">
    <citation type="submission" date="2008-12" db="EMBL/GenBank/DDBJ databases">
        <title>Complete sequence of chromosome of Methylobacterium chloromethanicum CM4.</title>
        <authorList>
            <consortium name="US DOE Joint Genome Institute"/>
            <person name="Lucas S."/>
            <person name="Copeland A."/>
            <person name="Lapidus A."/>
            <person name="Glavina del Rio T."/>
            <person name="Dalin E."/>
            <person name="Tice H."/>
            <person name="Bruce D."/>
            <person name="Goodwin L."/>
            <person name="Pitluck S."/>
            <person name="Chertkov O."/>
            <person name="Brettin T."/>
            <person name="Detter J.C."/>
            <person name="Han C."/>
            <person name="Larimer F."/>
            <person name="Land M."/>
            <person name="Hauser L."/>
            <person name="Kyrpides N."/>
            <person name="Mikhailova N."/>
            <person name="Marx C."/>
            <person name="Richardson P."/>
        </authorList>
    </citation>
    <scope>NUCLEOTIDE SEQUENCE [LARGE SCALE GENOMIC DNA]</scope>
    <source>
        <strain evidence="4">CM4 / NCIMB 13688</strain>
    </source>
</reference>
<evidence type="ECO:0000259" key="2">
    <source>
        <dbReference type="Pfam" id="PF07007"/>
    </source>
</evidence>
<dbReference type="PANTHER" id="PTHR37549:SF1">
    <property type="entry name" value="LIPOPROTEIN LPRI"/>
    <property type="match status" value="1"/>
</dbReference>